<dbReference type="Proteomes" id="UP000694846">
    <property type="component" value="Unplaced"/>
</dbReference>
<evidence type="ECO:0000313" key="2">
    <source>
        <dbReference type="RefSeq" id="XP_025412571.1"/>
    </source>
</evidence>
<evidence type="ECO:0000313" key="1">
    <source>
        <dbReference type="Proteomes" id="UP000694846"/>
    </source>
</evidence>
<proteinExistence type="predicted"/>
<protein>
    <submittedName>
        <fullName evidence="2">Uncharacterized protein LOC112685029</fullName>
    </submittedName>
</protein>
<reference evidence="2" key="1">
    <citation type="submission" date="2025-08" db="UniProtKB">
        <authorList>
            <consortium name="RefSeq"/>
        </authorList>
    </citation>
    <scope>IDENTIFICATION</scope>
    <source>
        <tissue evidence="2">Whole body</tissue>
    </source>
</reference>
<name>A0A8B8FQ10_9HEMI</name>
<keyword evidence="1" id="KW-1185">Reference proteome</keyword>
<organism evidence="1 2">
    <name type="scientific">Sipha flava</name>
    <name type="common">yellow sugarcane aphid</name>
    <dbReference type="NCBI Taxonomy" id="143950"/>
    <lineage>
        <taxon>Eukaryota</taxon>
        <taxon>Metazoa</taxon>
        <taxon>Ecdysozoa</taxon>
        <taxon>Arthropoda</taxon>
        <taxon>Hexapoda</taxon>
        <taxon>Insecta</taxon>
        <taxon>Pterygota</taxon>
        <taxon>Neoptera</taxon>
        <taxon>Paraneoptera</taxon>
        <taxon>Hemiptera</taxon>
        <taxon>Sternorrhyncha</taxon>
        <taxon>Aphidomorpha</taxon>
        <taxon>Aphidoidea</taxon>
        <taxon>Aphididae</taxon>
        <taxon>Sipha</taxon>
    </lineage>
</organism>
<gene>
    <name evidence="2" type="primary">LOC112685029</name>
</gene>
<accession>A0A8B8FQ10</accession>
<dbReference type="GeneID" id="112685029"/>
<dbReference type="RefSeq" id="XP_025412571.1">
    <property type="nucleotide sequence ID" value="XM_025556786.1"/>
</dbReference>
<dbReference type="AlphaFoldDB" id="A0A8B8FQ10"/>
<sequence length="162" mass="18888">MVNNIEIYGIPKTSNENVYGIVKTIARILNCELSSDDIVYSSRKRSHHNNEGNIVVQFNSKTVKDLLINSVKSRYKLNNPLTAKDINPNFSNSKVYLNDQLTQYNKKLFWLAREVTKCYDYEYKWANLTGIFMAKQGQIFKISNLEELQKLDVEKKINALWE</sequence>
<dbReference type="OrthoDB" id="6625804at2759"/>